<name>A0A451BGH8_9GAMM</name>
<dbReference type="EMBL" id="CAADFQ010000145">
    <property type="protein sequence ID" value="VFK35778.1"/>
    <property type="molecule type" value="Genomic_DNA"/>
</dbReference>
<dbReference type="EMBL" id="CAADFO010000123">
    <property type="protein sequence ID" value="VFK32725.1"/>
    <property type="molecule type" value="Genomic_DNA"/>
</dbReference>
<sequence>MFHMGNHKKPHAKTNKDKLWLVPRTIYPYSLDEPGERRVMCIGNIFFGASQVRDPLYIL</sequence>
<gene>
    <name evidence="1" type="ORF">BECKMB1821G_GA0114241_11237</name>
    <name evidence="3" type="ORF">BECKMB1821H_GA0114242_11306</name>
    <name evidence="2" type="ORF">BECKMB1821I_GA0114274_11452</name>
</gene>
<evidence type="ECO:0000313" key="3">
    <source>
        <dbReference type="EMBL" id="VFK77381.1"/>
    </source>
</evidence>
<dbReference type="AlphaFoldDB" id="A0A451BGH8"/>
<reference evidence="3" key="1">
    <citation type="submission" date="2019-02" db="EMBL/GenBank/DDBJ databases">
        <authorList>
            <person name="Gruber-Vodicka R. H."/>
            <person name="Seah K. B. B."/>
        </authorList>
    </citation>
    <scope>NUCLEOTIDE SEQUENCE</scope>
    <source>
        <strain evidence="1">BECK_BZ197</strain>
        <strain evidence="3">BECK_BZ198</strain>
        <strain evidence="2">BECK_BZ199</strain>
    </source>
</reference>
<dbReference type="EMBL" id="CAADGH010000130">
    <property type="protein sequence ID" value="VFK77381.1"/>
    <property type="molecule type" value="Genomic_DNA"/>
</dbReference>
<evidence type="ECO:0000313" key="1">
    <source>
        <dbReference type="EMBL" id="VFK32725.1"/>
    </source>
</evidence>
<accession>A0A451BGH8</accession>
<proteinExistence type="predicted"/>
<protein>
    <submittedName>
        <fullName evidence="3">Uncharacterized protein</fullName>
    </submittedName>
</protein>
<organism evidence="3">
    <name type="scientific">Candidatus Kentrum sp. MB</name>
    <dbReference type="NCBI Taxonomy" id="2138164"/>
    <lineage>
        <taxon>Bacteria</taxon>
        <taxon>Pseudomonadati</taxon>
        <taxon>Pseudomonadota</taxon>
        <taxon>Gammaproteobacteria</taxon>
        <taxon>Candidatus Kentrum</taxon>
    </lineage>
</organism>
<evidence type="ECO:0000313" key="2">
    <source>
        <dbReference type="EMBL" id="VFK35778.1"/>
    </source>
</evidence>